<dbReference type="AlphaFoldDB" id="A0A259TYH6"/>
<dbReference type="CDD" id="cd00082">
    <property type="entry name" value="HisKA"/>
    <property type="match status" value="1"/>
</dbReference>
<keyword evidence="5" id="KW-0547">Nucleotide-binding</keyword>
<dbReference type="RefSeq" id="WP_094547330.1">
    <property type="nucleotide sequence ID" value="NZ_MQWB01000001.1"/>
</dbReference>
<evidence type="ECO:0000256" key="10">
    <source>
        <dbReference type="SAM" id="Phobius"/>
    </source>
</evidence>
<comment type="caution">
    <text evidence="12">The sequence shown here is derived from an EMBL/GenBank/DDBJ whole genome shotgun (WGS) entry which is preliminary data.</text>
</comment>
<name>A0A259TYH6_9BACT</name>
<feature type="transmembrane region" description="Helical" evidence="10">
    <location>
        <begin position="12"/>
        <end position="33"/>
    </location>
</feature>
<feature type="domain" description="Histidine kinase" evidence="11">
    <location>
        <begin position="231"/>
        <end position="437"/>
    </location>
</feature>
<keyword evidence="4" id="KW-0808">Transferase</keyword>
<proteinExistence type="predicted"/>
<dbReference type="CDD" id="cd00075">
    <property type="entry name" value="HATPase"/>
    <property type="match status" value="1"/>
</dbReference>
<dbReference type="PANTHER" id="PTHR43065:SF46">
    <property type="entry name" value="C4-DICARBOXYLATE TRANSPORT SENSOR PROTEIN DCTB"/>
    <property type="match status" value="1"/>
</dbReference>
<evidence type="ECO:0000256" key="6">
    <source>
        <dbReference type="ARBA" id="ARBA00022777"/>
    </source>
</evidence>
<dbReference type="InParanoid" id="A0A259TYH6"/>
<dbReference type="Proteomes" id="UP000216446">
    <property type="component" value="Unassembled WGS sequence"/>
</dbReference>
<dbReference type="Pfam" id="PF02518">
    <property type="entry name" value="HATPase_c"/>
    <property type="match status" value="1"/>
</dbReference>
<dbReference type="PRINTS" id="PR00344">
    <property type="entry name" value="BCTRLSENSOR"/>
</dbReference>
<protein>
    <recommendedName>
        <fullName evidence="2">histidine kinase</fullName>
        <ecNumber evidence="2">2.7.13.3</ecNumber>
    </recommendedName>
</protein>
<dbReference type="InterPro" id="IPR036890">
    <property type="entry name" value="HATPase_C_sf"/>
</dbReference>
<dbReference type="SMART" id="SM00387">
    <property type="entry name" value="HATPase_c"/>
    <property type="match status" value="1"/>
</dbReference>
<dbReference type="EC" id="2.7.13.3" evidence="2"/>
<keyword evidence="10" id="KW-0472">Membrane</keyword>
<keyword evidence="3" id="KW-0597">Phosphoprotein</keyword>
<feature type="transmembrane region" description="Helical" evidence="10">
    <location>
        <begin position="193"/>
        <end position="213"/>
    </location>
</feature>
<keyword evidence="7" id="KW-0067">ATP-binding</keyword>
<dbReference type="EMBL" id="MQWB01000001">
    <property type="protein sequence ID" value="OZC02761.1"/>
    <property type="molecule type" value="Genomic_DNA"/>
</dbReference>
<evidence type="ECO:0000256" key="2">
    <source>
        <dbReference type="ARBA" id="ARBA00012438"/>
    </source>
</evidence>
<dbReference type="OrthoDB" id="1931120at2"/>
<accession>A0A259TYH6</accession>
<evidence type="ECO:0000256" key="9">
    <source>
        <dbReference type="SAM" id="MobiDB-lite"/>
    </source>
</evidence>
<evidence type="ECO:0000259" key="11">
    <source>
        <dbReference type="PROSITE" id="PS50109"/>
    </source>
</evidence>
<comment type="catalytic activity">
    <reaction evidence="1">
        <text>ATP + protein L-histidine = ADP + protein N-phospho-L-histidine.</text>
        <dbReference type="EC" id="2.7.13.3"/>
    </reaction>
</comment>
<keyword evidence="6" id="KW-0418">Kinase</keyword>
<dbReference type="InterPro" id="IPR003661">
    <property type="entry name" value="HisK_dim/P_dom"/>
</dbReference>
<reference evidence="12 13" key="1">
    <citation type="submission" date="2016-11" db="EMBL/GenBank/DDBJ databases">
        <title>Study of marine rhodopsin-containing bacteria.</title>
        <authorList>
            <person name="Yoshizawa S."/>
            <person name="Kumagai Y."/>
            <person name="Kogure K."/>
        </authorList>
    </citation>
    <scope>NUCLEOTIDE SEQUENCE [LARGE SCALE GENOMIC DNA]</scope>
    <source>
        <strain evidence="12 13">SG-29</strain>
    </source>
</reference>
<dbReference type="GO" id="GO:0000155">
    <property type="term" value="F:phosphorelay sensor kinase activity"/>
    <property type="evidence" value="ECO:0007669"/>
    <property type="project" value="InterPro"/>
</dbReference>
<dbReference type="Gene3D" id="3.30.565.10">
    <property type="entry name" value="Histidine kinase-like ATPase, C-terminal domain"/>
    <property type="match status" value="1"/>
</dbReference>
<dbReference type="PROSITE" id="PS50109">
    <property type="entry name" value="HIS_KIN"/>
    <property type="match status" value="1"/>
</dbReference>
<dbReference type="InterPro" id="IPR004358">
    <property type="entry name" value="Sig_transdc_His_kin-like_C"/>
</dbReference>
<dbReference type="InterPro" id="IPR003594">
    <property type="entry name" value="HATPase_dom"/>
</dbReference>
<keyword evidence="10" id="KW-0812">Transmembrane</keyword>
<keyword evidence="13" id="KW-1185">Reference proteome</keyword>
<evidence type="ECO:0000256" key="3">
    <source>
        <dbReference type="ARBA" id="ARBA00022553"/>
    </source>
</evidence>
<sequence>MQAYRTGTKLKLGLIVAAVAIAAVSLLFTWRLADRLQAQDEAAVELWARAIEFQARISFQGNPVAEELAALDSAVASGALRVDPERAEALRQALAWAEAQPGGEGLDFVFGEIIQPGRFSVPAIITDSLLGVATLSRNVEVDSSRGPEAVQAELLARVGEMDADHEPIRFEYLPGQVQFVHYEESDLARLIRAFPAVQLAVVGLFVLVGYLGFSYVRRSEQSMLWVGMAKEAAHQLGTPLSSMIGWIELLRLGDAAPTDTIADELEEDVDRLKRVADRFEKIGSMPALDTVALGPVLHRVGDYMRRRLPRSGAAIDLRVEVDPALEARLNPELFEWVVENLLKNALDAMEGGGEIVVTATREGPLVAVYVRDTGKGMDRATARHVFRPGFSTKRRGWGLGLSLSRRIVEAYHGGRLEVASSRPGVGTTFRITMNAPTGTQRSPEASGEQAEESALRG</sequence>
<organism evidence="12 13">
    <name type="scientific">Rubricoccus marinus</name>
    <dbReference type="NCBI Taxonomy" id="716817"/>
    <lineage>
        <taxon>Bacteria</taxon>
        <taxon>Pseudomonadati</taxon>
        <taxon>Rhodothermota</taxon>
        <taxon>Rhodothermia</taxon>
        <taxon>Rhodothermales</taxon>
        <taxon>Rubricoccaceae</taxon>
        <taxon>Rubricoccus</taxon>
    </lineage>
</organism>
<feature type="compositionally biased region" description="Polar residues" evidence="9">
    <location>
        <begin position="433"/>
        <end position="443"/>
    </location>
</feature>
<evidence type="ECO:0000313" key="13">
    <source>
        <dbReference type="Proteomes" id="UP000216446"/>
    </source>
</evidence>
<evidence type="ECO:0000256" key="1">
    <source>
        <dbReference type="ARBA" id="ARBA00000085"/>
    </source>
</evidence>
<evidence type="ECO:0000256" key="4">
    <source>
        <dbReference type="ARBA" id="ARBA00022679"/>
    </source>
</evidence>
<keyword evidence="8" id="KW-0902">Two-component regulatory system</keyword>
<keyword evidence="10" id="KW-1133">Transmembrane helix</keyword>
<dbReference type="SUPFAM" id="SSF55874">
    <property type="entry name" value="ATPase domain of HSP90 chaperone/DNA topoisomerase II/histidine kinase"/>
    <property type="match status" value="1"/>
</dbReference>
<evidence type="ECO:0000256" key="8">
    <source>
        <dbReference type="ARBA" id="ARBA00023012"/>
    </source>
</evidence>
<feature type="region of interest" description="Disordered" evidence="9">
    <location>
        <begin position="433"/>
        <end position="457"/>
    </location>
</feature>
<evidence type="ECO:0000256" key="5">
    <source>
        <dbReference type="ARBA" id="ARBA00022741"/>
    </source>
</evidence>
<dbReference type="GO" id="GO:0005524">
    <property type="term" value="F:ATP binding"/>
    <property type="evidence" value="ECO:0007669"/>
    <property type="project" value="UniProtKB-KW"/>
</dbReference>
<evidence type="ECO:0000256" key="7">
    <source>
        <dbReference type="ARBA" id="ARBA00022840"/>
    </source>
</evidence>
<gene>
    <name evidence="12" type="ORF">BSZ36_07105</name>
</gene>
<evidence type="ECO:0000313" key="12">
    <source>
        <dbReference type="EMBL" id="OZC02761.1"/>
    </source>
</evidence>
<dbReference type="InterPro" id="IPR005467">
    <property type="entry name" value="His_kinase_dom"/>
</dbReference>
<dbReference type="PANTHER" id="PTHR43065">
    <property type="entry name" value="SENSOR HISTIDINE KINASE"/>
    <property type="match status" value="1"/>
</dbReference>